<protein>
    <submittedName>
        <fullName evidence="1">Uncharacterized protein</fullName>
    </submittedName>
</protein>
<comment type="caution">
    <text evidence="1">The sequence shown here is derived from an EMBL/GenBank/DDBJ whole genome shotgun (WGS) entry which is preliminary data.</text>
</comment>
<dbReference type="Proteomes" id="UP000824120">
    <property type="component" value="Chromosome 11"/>
</dbReference>
<keyword evidence="2" id="KW-1185">Reference proteome</keyword>
<name>A0A9J5WHX0_SOLCO</name>
<gene>
    <name evidence="1" type="ORF">H5410_055561</name>
</gene>
<organism evidence="1 2">
    <name type="scientific">Solanum commersonii</name>
    <name type="common">Commerson's wild potato</name>
    <name type="synonym">Commerson's nightshade</name>
    <dbReference type="NCBI Taxonomy" id="4109"/>
    <lineage>
        <taxon>Eukaryota</taxon>
        <taxon>Viridiplantae</taxon>
        <taxon>Streptophyta</taxon>
        <taxon>Embryophyta</taxon>
        <taxon>Tracheophyta</taxon>
        <taxon>Spermatophyta</taxon>
        <taxon>Magnoliopsida</taxon>
        <taxon>eudicotyledons</taxon>
        <taxon>Gunneridae</taxon>
        <taxon>Pentapetalae</taxon>
        <taxon>asterids</taxon>
        <taxon>lamiids</taxon>
        <taxon>Solanales</taxon>
        <taxon>Solanaceae</taxon>
        <taxon>Solanoideae</taxon>
        <taxon>Solaneae</taxon>
        <taxon>Solanum</taxon>
    </lineage>
</organism>
<dbReference type="AlphaFoldDB" id="A0A9J5WHX0"/>
<dbReference type="EMBL" id="JACXVP010000011">
    <property type="protein sequence ID" value="KAG5575427.1"/>
    <property type="molecule type" value="Genomic_DNA"/>
</dbReference>
<accession>A0A9J5WHX0</accession>
<evidence type="ECO:0000313" key="2">
    <source>
        <dbReference type="Proteomes" id="UP000824120"/>
    </source>
</evidence>
<evidence type="ECO:0000313" key="1">
    <source>
        <dbReference type="EMBL" id="KAG5575427.1"/>
    </source>
</evidence>
<reference evidence="1 2" key="1">
    <citation type="submission" date="2020-09" db="EMBL/GenBank/DDBJ databases">
        <title>De no assembly of potato wild relative species, Solanum commersonii.</title>
        <authorList>
            <person name="Cho K."/>
        </authorList>
    </citation>
    <scope>NUCLEOTIDE SEQUENCE [LARGE SCALE GENOMIC DNA]</scope>
    <source>
        <strain evidence="1">LZ3.2</strain>
        <tissue evidence="1">Leaf</tissue>
    </source>
</reference>
<proteinExistence type="predicted"/>
<sequence length="75" mass="8746">MDDLIRVQIVKRRFVSWSICILSRLSGWFGNSSRNIATTRDKRLIGKNVVVYEVTILRLKNAMYVAMDSLIRVQM</sequence>